<gene>
    <name evidence="2" type="ORF">TeGR_g14237</name>
</gene>
<evidence type="ECO:0000313" key="2">
    <source>
        <dbReference type="EMBL" id="GMI20468.1"/>
    </source>
</evidence>
<protein>
    <submittedName>
        <fullName evidence="2">Uncharacterized protein</fullName>
    </submittedName>
</protein>
<keyword evidence="3" id="KW-1185">Reference proteome</keyword>
<organism evidence="2 3">
    <name type="scientific">Tetraparma gracilis</name>
    <dbReference type="NCBI Taxonomy" id="2962635"/>
    <lineage>
        <taxon>Eukaryota</taxon>
        <taxon>Sar</taxon>
        <taxon>Stramenopiles</taxon>
        <taxon>Ochrophyta</taxon>
        <taxon>Bolidophyceae</taxon>
        <taxon>Parmales</taxon>
        <taxon>Triparmaceae</taxon>
        <taxon>Tetraparma</taxon>
    </lineage>
</organism>
<dbReference type="Proteomes" id="UP001165060">
    <property type="component" value="Unassembled WGS sequence"/>
</dbReference>
<name>A0ABQ6M6N4_9STRA</name>
<evidence type="ECO:0000256" key="1">
    <source>
        <dbReference type="SAM" id="MobiDB-lite"/>
    </source>
</evidence>
<comment type="caution">
    <text evidence="2">The sequence shown here is derived from an EMBL/GenBank/DDBJ whole genome shotgun (WGS) entry which is preliminary data.</text>
</comment>
<reference evidence="2 3" key="1">
    <citation type="journal article" date="2023" name="Commun. Biol.">
        <title>Genome analysis of Parmales, the sister group of diatoms, reveals the evolutionary specialization of diatoms from phago-mixotrophs to photoautotrophs.</title>
        <authorList>
            <person name="Ban H."/>
            <person name="Sato S."/>
            <person name="Yoshikawa S."/>
            <person name="Yamada K."/>
            <person name="Nakamura Y."/>
            <person name="Ichinomiya M."/>
            <person name="Sato N."/>
            <person name="Blanc-Mathieu R."/>
            <person name="Endo H."/>
            <person name="Kuwata A."/>
            <person name="Ogata H."/>
        </authorList>
    </citation>
    <scope>NUCLEOTIDE SEQUENCE [LARGE SCALE GENOMIC DNA]</scope>
</reference>
<evidence type="ECO:0000313" key="3">
    <source>
        <dbReference type="Proteomes" id="UP001165060"/>
    </source>
</evidence>
<proteinExistence type="predicted"/>
<dbReference type="EMBL" id="BRYB01002492">
    <property type="protein sequence ID" value="GMI20468.1"/>
    <property type="molecule type" value="Genomic_DNA"/>
</dbReference>
<accession>A0ABQ6M6N4</accession>
<feature type="region of interest" description="Disordered" evidence="1">
    <location>
        <begin position="1"/>
        <end position="53"/>
    </location>
</feature>
<sequence>MEAKHSSPPSSPPSAKYSSPPADAKGLASGVAADRSSPPPTVTIQHTDCQPDDNCPVTAGLRLEIDFELSAPLPGASWEVRYLVDSMVRRHVIVLGETRERLYAEGDNSMSFEVPEIDVSEVRRGALANAGLLSAELRDGGGREVFTLNYVVQVRPEGEGFVRTIYNPLE</sequence>